<proteinExistence type="predicted"/>
<comment type="caution">
    <text evidence="2">The sequence shown here is derived from an EMBL/GenBank/DDBJ whole genome shotgun (WGS) entry which is preliminary data.</text>
</comment>
<dbReference type="AlphaFoldDB" id="A0A6B1F973"/>
<evidence type="ECO:0000259" key="1">
    <source>
        <dbReference type="Pfam" id="PF07510"/>
    </source>
</evidence>
<dbReference type="EMBL" id="VYDO01000256">
    <property type="protein sequence ID" value="MYG38908.1"/>
    <property type="molecule type" value="Genomic_DNA"/>
</dbReference>
<dbReference type="GO" id="GO:0004519">
    <property type="term" value="F:endonuclease activity"/>
    <property type="evidence" value="ECO:0007669"/>
    <property type="project" value="UniProtKB-KW"/>
</dbReference>
<reference evidence="2" key="1">
    <citation type="submission" date="2019-09" db="EMBL/GenBank/DDBJ databases">
        <title>Characterisation of the sponge microbiome using genome-centric metagenomics.</title>
        <authorList>
            <person name="Engelberts J.P."/>
            <person name="Robbins S.J."/>
            <person name="De Goeij J.M."/>
            <person name="Aranda M."/>
            <person name="Bell S.C."/>
            <person name="Webster N.S."/>
        </authorList>
    </citation>
    <scope>NUCLEOTIDE SEQUENCE</scope>
    <source>
        <strain evidence="2">SB0676_bin_10</strain>
    </source>
</reference>
<dbReference type="PROSITE" id="PS51257">
    <property type="entry name" value="PROKAR_LIPOPROTEIN"/>
    <property type="match status" value="1"/>
</dbReference>
<keyword evidence="2" id="KW-0540">Nuclease</keyword>
<protein>
    <submittedName>
        <fullName evidence="2">HNH endonuclease</fullName>
    </submittedName>
</protein>
<keyword evidence="2" id="KW-0378">Hydrolase</keyword>
<accession>A0A6B1F973</accession>
<sequence>MMRAFHPSRWPLWFWILLVLVGCVGLWQSGGHSSSTWNGLTIAPENRCSPYDRERQYPYSSKIEPRIVAASDLRPGKIYAPYSNVILGSFKDTDIEHIVAVSEAHDSGLCAASDEIKRKFANDLLNLTLATPDVNRSQKSDKDLADWQPENNQCWFLDRVVAVKKKYGLTIDSKEAEAMKKLAAQC</sequence>
<keyword evidence="2" id="KW-0255">Endonuclease</keyword>
<evidence type="ECO:0000313" key="2">
    <source>
        <dbReference type="EMBL" id="MYG38908.1"/>
    </source>
</evidence>
<dbReference type="InterPro" id="IPR011089">
    <property type="entry name" value="GmrSD_C"/>
</dbReference>
<organism evidence="2">
    <name type="scientific">Synechococcus sp. SB0676_bin_10</name>
    <dbReference type="NCBI Taxonomy" id="2604869"/>
    <lineage>
        <taxon>Bacteria</taxon>
        <taxon>Bacillati</taxon>
        <taxon>Cyanobacteriota</taxon>
        <taxon>Cyanophyceae</taxon>
        <taxon>Synechococcales</taxon>
        <taxon>Synechococcaceae</taxon>
        <taxon>Synechococcus</taxon>
    </lineage>
</organism>
<gene>
    <name evidence="2" type="ORF">F4162_08110</name>
</gene>
<feature type="domain" description="GmrSD restriction endonucleases C-terminal" evidence="1">
    <location>
        <begin position="82"/>
        <end position="181"/>
    </location>
</feature>
<name>A0A6B1F973_9SYNE</name>
<dbReference type="Pfam" id="PF07510">
    <property type="entry name" value="GmrSD_C"/>
    <property type="match status" value="1"/>
</dbReference>